<dbReference type="RefSeq" id="WP_255974802.1">
    <property type="nucleotide sequence ID" value="NZ_JANFQF010000052.1"/>
</dbReference>
<feature type="non-terminal residue" evidence="2">
    <location>
        <position position="60"/>
    </location>
</feature>
<organism evidence="2 3">
    <name type="scientific">Rhodococcus tibetensis</name>
    <dbReference type="NCBI Taxonomy" id="2965064"/>
    <lineage>
        <taxon>Bacteria</taxon>
        <taxon>Bacillati</taxon>
        <taxon>Actinomycetota</taxon>
        <taxon>Actinomycetes</taxon>
        <taxon>Mycobacteriales</taxon>
        <taxon>Nocardiaceae</taxon>
        <taxon>Rhodococcus</taxon>
    </lineage>
</organism>
<sequence length="60" mass="5932">MGTPPPPPPNTDGLLATPPATTTSGDLNETGKTVTAESGRDRLLELLLIGAAAFTSAGIG</sequence>
<name>A0ABT1QKR9_9NOCA</name>
<gene>
    <name evidence="2" type="ORF">NOF53_27400</name>
</gene>
<feature type="compositionally biased region" description="Pro residues" evidence="1">
    <location>
        <begin position="1"/>
        <end position="10"/>
    </location>
</feature>
<reference evidence="2 3" key="1">
    <citation type="submission" date="2022-07" db="EMBL/GenBank/DDBJ databases">
        <title>Degradation activity of malathion, p-nitrophenol and potential low-temperature adaptation strategy of Rhodococcus sp. FXJ9.536.</title>
        <authorList>
            <person name="Huang J."/>
            <person name="Huang Y."/>
        </authorList>
    </citation>
    <scope>NUCLEOTIDE SEQUENCE [LARGE SCALE GENOMIC DNA]</scope>
    <source>
        <strain evidence="2 3">FXJ9.536</strain>
    </source>
</reference>
<comment type="caution">
    <text evidence="2">The sequence shown here is derived from an EMBL/GenBank/DDBJ whole genome shotgun (WGS) entry which is preliminary data.</text>
</comment>
<evidence type="ECO:0000313" key="3">
    <source>
        <dbReference type="Proteomes" id="UP001524501"/>
    </source>
</evidence>
<evidence type="ECO:0000256" key="1">
    <source>
        <dbReference type="SAM" id="MobiDB-lite"/>
    </source>
</evidence>
<feature type="region of interest" description="Disordered" evidence="1">
    <location>
        <begin position="1"/>
        <end position="37"/>
    </location>
</feature>
<keyword evidence="3" id="KW-1185">Reference proteome</keyword>
<proteinExistence type="predicted"/>
<dbReference type="Proteomes" id="UP001524501">
    <property type="component" value="Unassembled WGS sequence"/>
</dbReference>
<feature type="compositionally biased region" description="Polar residues" evidence="1">
    <location>
        <begin position="19"/>
        <end position="36"/>
    </location>
</feature>
<accession>A0ABT1QKR9</accession>
<dbReference type="EMBL" id="JANFQF010000052">
    <property type="protein sequence ID" value="MCQ4122827.1"/>
    <property type="molecule type" value="Genomic_DNA"/>
</dbReference>
<protein>
    <submittedName>
        <fullName evidence="2">Uncharacterized protein</fullName>
    </submittedName>
</protein>
<evidence type="ECO:0000313" key="2">
    <source>
        <dbReference type="EMBL" id="MCQ4122827.1"/>
    </source>
</evidence>